<dbReference type="Proteomes" id="UP000229897">
    <property type="component" value="Chromosome"/>
</dbReference>
<sequence>MDAVRAAAGPLRRDFAAGMHSRYNIAPSTRHFPHMQNSPVQRANAASGTGKLAGIDLLRFGSALAVLLWHYQHFSFVANQAFAFQTEAQPLFGLLSLFYRYGLYGVQVFWCISGLIFFWKYGQALADKTVGAGRFFLLRFSRLYPLHLITLLLVAGGQALYASTHPWYFVYKDNSLSSFFLQLGMASHWFVPRTGFSFNAPIWSVSLEVIAYLFFFCFSRVAGVGAVATVGALAVLGVARYVSELPVIECLLFFYLGGVLALLDRRSAGWSAVARHGLGVALAVALMGLVAATAAGAIKPEHAIFGIVPVMVYLMLQYVRPAHEGVQKLFSSLGNLTYSSYLLHFPLQLVIALVCGALGRAIPWRSPWLLLGFLGMTFVLSFFCYRHVERPLQAWIRALGLPGALGFHQREYLLRARHALVGARNAGPQ</sequence>
<evidence type="ECO:0000256" key="1">
    <source>
        <dbReference type="SAM" id="Phobius"/>
    </source>
</evidence>
<dbReference type="PANTHER" id="PTHR23028">
    <property type="entry name" value="ACETYLTRANSFERASE"/>
    <property type="match status" value="1"/>
</dbReference>
<organism evidence="3 4">
    <name type="scientific">Massilia violaceinigra</name>
    <dbReference type="NCBI Taxonomy" id="2045208"/>
    <lineage>
        <taxon>Bacteria</taxon>
        <taxon>Pseudomonadati</taxon>
        <taxon>Pseudomonadota</taxon>
        <taxon>Betaproteobacteria</taxon>
        <taxon>Burkholderiales</taxon>
        <taxon>Oxalobacteraceae</taxon>
        <taxon>Telluria group</taxon>
        <taxon>Massilia</taxon>
    </lineage>
</organism>
<feature type="domain" description="Acyltransferase 3" evidence="2">
    <location>
        <begin position="53"/>
        <end position="386"/>
    </location>
</feature>
<dbReference type="InterPro" id="IPR002656">
    <property type="entry name" value="Acyl_transf_3_dom"/>
</dbReference>
<proteinExistence type="predicted"/>
<reference evidence="3" key="1">
    <citation type="submission" date="2017-10" db="EMBL/GenBank/DDBJ databases">
        <title>Massilia psychrophilum sp. nov., a novel purple-pigmented bacterium isolated from Tianshan glacier, Xinjiang Municipality, China.</title>
        <authorList>
            <person name="Wang H."/>
        </authorList>
    </citation>
    <scope>NUCLEOTIDE SEQUENCE [LARGE SCALE GENOMIC DNA]</scope>
    <source>
        <strain evidence="3">B2</strain>
    </source>
</reference>
<dbReference type="EMBL" id="CP024608">
    <property type="protein sequence ID" value="ATQ75372.1"/>
    <property type="molecule type" value="Genomic_DNA"/>
</dbReference>
<dbReference type="AlphaFoldDB" id="A0A2D2DK88"/>
<dbReference type="GO" id="GO:0000271">
    <property type="term" value="P:polysaccharide biosynthetic process"/>
    <property type="evidence" value="ECO:0007669"/>
    <property type="project" value="TreeGrafter"/>
</dbReference>
<feature type="transmembrane region" description="Helical" evidence="1">
    <location>
        <begin position="143"/>
        <end position="162"/>
    </location>
</feature>
<keyword evidence="1" id="KW-0812">Transmembrane</keyword>
<keyword evidence="3" id="KW-0808">Transferase</keyword>
<gene>
    <name evidence="3" type="ORF">CR152_13225</name>
</gene>
<feature type="transmembrane region" description="Helical" evidence="1">
    <location>
        <begin position="368"/>
        <end position="388"/>
    </location>
</feature>
<evidence type="ECO:0000313" key="3">
    <source>
        <dbReference type="EMBL" id="ATQ75372.1"/>
    </source>
</evidence>
<feature type="transmembrane region" description="Helical" evidence="1">
    <location>
        <begin position="101"/>
        <end position="122"/>
    </location>
</feature>
<feature type="transmembrane region" description="Helical" evidence="1">
    <location>
        <begin position="303"/>
        <end position="320"/>
    </location>
</feature>
<dbReference type="GO" id="GO:0016747">
    <property type="term" value="F:acyltransferase activity, transferring groups other than amino-acyl groups"/>
    <property type="evidence" value="ECO:0007669"/>
    <property type="project" value="InterPro"/>
</dbReference>
<protein>
    <submittedName>
        <fullName evidence="3">Acyltransferase</fullName>
    </submittedName>
</protein>
<name>A0A2D2DK88_9BURK</name>
<keyword evidence="1" id="KW-0472">Membrane</keyword>
<keyword evidence="1" id="KW-1133">Transmembrane helix</keyword>
<dbReference type="Pfam" id="PF01757">
    <property type="entry name" value="Acyl_transf_3"/>
    <property type="match status" value="1"/>
</dbReference>
<feature type="transmembrane region" description="Helical" evidence="1">
    <location>
        <begin position="245"/>
        <end position="264"/>
    </location>
</feature>
<keyword evidence="3" id="KW-0012">Acyltransferase</keyword>
<feature type="transmembrane region" description="Helical" evidence="1">
    <location>
        <begin position="212"/>
        <end position="239"/>
    </location>
</feature>
<dbReference type="GO" id="GO:0016020">
    <property type="term" value="C:membrane"/>
    <property type="evidence" value="ECO:0007669"/>
    <property type="project" value="TreeGrafter"/>
</dbReference>
<feature type="transmembrane region" description="Helical" evidence="1">
    <location>
        <begin position="341"/>
        <end position="362"/>
    </location>
</feature>
<accession>A0A2D2DK88</accession>
<dbReference type="InterPro" id="IPR050879">
    <property type="entry name" value="Acyltransferase_3"/>
</dbReference>
<keyword evidence="4" id="KW-1185">Reference proteome</keyword>
<feature type="transmembrane region" description="Helical" evidence="1">
    <location>
        <begin position="276"/>
        <end position="297"/>
    </location>
</feature>
<dbReference type="KEGG" id="mass:CR152_13225"/>
<evidence type="ECO:0000259" key="2">
    <source>
        <dbReference type="Pfam" id="PF01757"/>
    </source>
</evidence>
<dbReference type="PANTHER" id="PTHR23028:SF53">
    <property type="entry name" value="ACYL_TRANSF_3 DOMAIN-CONTAINING PROTEIN"/>
    <property type="match status" value="1"/>
</dbReference>
<evidence type="ECO:0000313" key="4">
    <source>
        <dbReference type="Proteomes" id="UP000229897"/>
    </source>
</evidence>